<dbReference type="InterPro" id="IPR018485">
    <property type="entry name" value="FGGY_C"/>
</dbReference>
<evidence type="ECO:0000313" key="13">
    <source>
        <dbReference type="Proteomes" id="UP000051063"/>
    </source>
</evidence>
<dbReference type="InterPro" id="IPR018483">
    <property type="entry name" value="Carb_kinase_FGGY_CS"/>
</dbReference>
<evidence type="ECO:0000313" key="12">
    <source>
        <dbReference type="EMBL" id="KQL46061.1"/>
    </source>
</evidence>
<protein>
    <recommendedName>
        <fullName evidence="7 8">Ribulokinase</fullName>
        <ecNumber evidence="7 8">2.7.1.16</ecNumber>
    </recommendedName>
</protein>
<comment type="pathway">
    <text evidence="7 9">Carbohydrate degradation; L-arabinose degradation via L-ribulose; D-xylulose 5-phosphate from L-arabinose (bacterial route): step 2/3.</text>
</comment>
<comment type="catalytic activity">
    <reaction evidence="7">
        <text>D-ribulose + ATP = D-ribulose 5-phosphate + ADP + H(+)</text>
        <dbReference type="Rhea" id="RHEA:17601"/>
        <dbReference type="ChEBI" id="CHEBI:15378"/>
        <dbReference type="ChEBI" id="CHEBI:17173"/>
        <dbReference type="ChEBI" id="CHEBI:30616"/>
        <dbReference type="ChEBI" id="CHEBI:58121"/>
        <dbReference type="ChEBI" id="CHEBI:456216"/>
        <dbReference type="EC" id="2.7.1.16"/>
    </reaction>
</comment>
<dbReference type="InterPro" id="IPR000577">
    <property type="entry name" value="Carb_kinase_FGGY"/>
</dbReference>
<proteinExistence type="inferred from homology"/>
<evidence type="ECO:0000256" key="5">
    <source>
        <dbReference type="ARBA" id="ARBA00022935"/>
    </source>
</evidence>
<evidence type="ECO:0000256" key="8">
    <source>
        <dbReference type="NCBIfam" id="TIGR01234"/>
    </source>
</evidence>
<name>A0ABR5N637_BRECH</name>
<gene>
    <name evidence="7" type="primary">araB</name>
    <name evidence="12" type="ORF">AN963_13755</name>
</gene>
<evidence type="ECO:0000256" key="7">
    <source>
        <dbReference type="HAMAP-Rule" id="MF_00520"/>
    </source>
</evidence>
<dbReference type="InterPro" id="IPR043129">
    <property type="entry name" value="ATPase_NBD"/>
</dbReference>
<feature type="domain" description="Carbohydrate kinase FGGY C-terminal" evidence="11">
    <location>
        <begin position="290"/>
        <end position="488"/>
    </location>
</feature>
<dbReference type="PANTHER" id="PTHR43435">
    <property type="entry name" value="RIBULOKINASE"/>
    <property type="match status" value="1"/>
</dbReference>
<evidence type="ECO:0000256" key="6">
    <source>
        <dbReference type="ARBA" id="ARBA00023277"/>
    </source>
</evidence>
<keyword evidence="3 7" id="KW-0418">Kinase</keyword>
<dbReference type="PANTHER" id="PTHR43435:SF4">
    <property type="entry name" value="FGGY CARBOHYDRATE KINASE DOMAIN-CONTAINING PROTEIN"/>
    <property type="match status" value="1"/>
</dbReference>
<organism evidence="12 13">
    <name type="scientific">Brevibacillus choshinensis</name>
    <dbReference type="NCBI Taxonomy" id="54911"/>
    <lineage>
        <taxon>Bacteria</taxon>
        <taxon>Bacillati</taxon>
        <taxon>Bacillota</taxon>
        <taxon>Bacilli</taxon>
        <taxon>Bacillales</taxon>
        <taxon>Paenibacillaceae</taxon>
        <taxon>Brevibacillus</taxon>
    </lineage>
</organism>
<evidence type="ECO:0000259" key="10">
    <source>
        <dbReference type="Pfam" id="PF00370"/>
    </source>
</evidence>
<dbReference type="EMBL" id="LJJB01000010">
    <property type="protein sequence ID" value="KQL46061.1"/>
    <property type="molecule type" value="Genomic_DNA"/>
</dbReference>
<comment type="catalytic activity">
    <reaction evidence="7 9">
        <text>L-ribulose + ATP = L-ribulose 5-phosphate + ADP + H(+)</text>
        <dbReference type="Rhea" id="RHEA:22072"/>
        <dbReference type="ChEBI" id="CHEBI:15378"/>
        <dbReference type="ChEBI" id="CHEBI:16880"/>
        <dbReference type="ChEBI" id="CHEBI:30616"/>
        <dbReference type="ChEBI" id="CHEBI:58226"/>
        <dbReference type="ChEBI" id="CHEBI:456216"/>
        <dbReference type="EC" id="2.7.1.16"/>
    </reaction>
</comment>
<dbReference type="PROSITE" id="PS00445">
    <property type="entry name" value="FGGY_KINASES_2"/>
    <property type="match status" value="1"/>
</dbReference>
<keyword evidence="1 7" id="KW-0808">Transferase</keyword>
<evidence type="ECO:0000256" key="4">
    <source>
        <dbReference type="ARBA" id="ARBA00022840"/>
    </source>
</evidence>
<evidence type="ECO:0000256" key="2">
    <source>
        <dbReference type="ARBA" id="ARBA00022741"/>
    </source>
</evidence>
<dbReference type="InterPro" id="IPR005929">
    <property type="entry name" value="Ribulokinase"/>
</dbReference>
<dbReference type="CDD" id="cd07781">
    <property type="entry name" value="ASKHA_NBD_FGGY_L-RBK"/>
    <property type="match status" value="1"/>
</dbReference>
<sequence>MEKRYVIGIDFGTESGRVVIADVELGGELAIHSTPYRHGTIVERLPGSGKALGHDWALQHPDDYLEVLRSSVPEVLRISGVSPSQVIGIGVDFTSCTILPVDVEGQPLCVQTRYSDDPHAYVKLWKHHAAQKEADRINEWAKASGETFMERYGGKSSSEWMVAKVWQVLNEAPDIYRAAHRFVEAGDWIVQQLTGKLVRSNCSAGYKAFWHKQDGYPSSHFFKQLDERLVDLTETKLAGDILPLGTRAGELTVEAAEMMGLCSGTAVAVAIIDAHAGVPGSGAVRSGQMVMAMGTSLCHLVLSHKEVTVEGVSGVVEDGMITGLYGYEAGQPAVGDLFGWYCEQAVPSYVQESASQVGISVHSWLERRAAELRQGQHGLLALDWWNGNRSVLEDTDLSGLIIGLTLATKPAEIYRALLESTAFGTRKIMEAFEEAGVQVEEIFACGGLPQRNRLFMQIYADVTGREIKIAATTETSALGAAIHGAVAAGPERGGYPDLATAAVRMARVREEIFRPIPEHKAVYDDLYRQYIRLHDVFGRGGLVMKELKRIKQKQNE</sequence>
<keyword evidence="6 7" id="KW-0119">Carbohydrate metabolism</keyword>
<evidence type="ECO:0000256" key="3">
    <source>
        <dbReference type="ARBA" id="ARBA00022777"/>
    </source>
</evidence>
<dbReference type="PIRSF" id="PIRSF000538">
    <property type="entry name" value="GlpK"/>
    <property type="match status" value="1"/>
</dbReference>
<comment type="caution">
    <text evidence="12">The sequence shown here is derived from an EMBL/GenBank/DDBJ whole genome shotgun (WGS) entry which is preliminary data.</text>
</comment>
<keyword evidence="2 7" id="KW-0547">Nucleotide-binding</keyword>
<feature type="domain" description="Carbohydrate kinase FGGY N-terminal" evidence="10">
    <location>
        <begin position="5"/>
        <end position="278"/>
    </location>
</feature>
<dbReference type="NCBIfam" id="NF003154">
    <property type="entry name" value="PRK04123.1"/>
    <property type="match status" value="1"/>
</dbReference>
<dbReference type="RefSeq" id="WP_055745136.1">
    <property type="nucleotide sequence ID" value="NZ_LJJB01000010.1"/>
</dbReference>
<dbReference type="InterPro" id="IPR018484">
    <property type="entry name" value="FGGY_N"/>
</dbReference>
<dbReference type="SUPFAM" id="SSF53067">
    <property type="entry name" value="Actin-like ATPase domain"/>
    <property type="match status" value="2"/>
</dbReference>
<dbReference type="HAMAP" id="MF_00520">
    <property type="entry name" value="Ribulokinase"/>
    <property type="match status" value="1"/>
</dbReference>
<evidence type="ECO:0000256" key="9">
    <source>
        <dbReference type="RuleBase" id="RU003455"/>
    </source>
</evidence>
<dbReference type="Pfam" id="PF02782">
    <property type="entry name" value="FGGY_C"/>
    <property type="match status" value="1"/>
</dbReference>
<dbReference type="EC" id="2.7.1.16" evidence="7 8"/>
<dbReference type="Pfam" id="PF00370">
    <property type="entry name" value="FGGY_N"/>
    <property type="match status" value="1"/>
</dbReference>
<dbReference type="NCBIfam" id="TIGR01234">
    <property type="entry name" value="L-ribulokinase"/>
    <property type="match status" value="1"/>
</dbReference>
<comment type="similarity">
    <text evidence="7 9">Belongs to the ribulokinase family.</text>
</comment>
<evidence type="ECO:0000256" key="1">
    <source>
        <dbReference type="ARBA" id="ARBA00022679"/>
    </source>
</evidence>
<accession>A0ABR5N637</accession>
<keyword evidence="5 7" id="KW-0054">Arabinose catabolism</keyword>
<dbReference type="Gene3D" id="3.30.420.40">
    <property type="match status" value="2"/>
</dbReference>
<evidence type="ECO:0000259" key="11">
    <source>
        <dbReference type="Pfam" id="PF02782"/>
    </source>
</evidence>
<dbReference type="Proteomes" id="UP000051063">
    <property type="component" value="Unassembled WGS sequence"/>
</dbReference>
<reference evidence="12 13" key="1">
    <citation type="submission" date="2015-09" db="EMBL/GenBank/DDBJ databases">
        <title>Genome sequencing project for genomic taxonomy and phylogenomics of Bacillus-like bacteria.</title>
        <authorList>
            <person name="Liu B."/>
            <person name="Wang J."/>
            <person name="Zhu Y."/>
            <person name="Liu G."/>
            <person name="Chen Q."/>
            <person name="Chen Z."/>
            <person name="Lan J."/>
            <person name="Che J."/>
            <person name="Ge C."/>
            <person name="Shi H."/>
            <person name="Pan Z."/>
            <person name="Liu X."/>
        </authorList>
    </citation>
    <scope>NUCLEOTIDE SEQUENCE [LARGE SCALE GENOMIC DNA]</scope>
    <source>
        <strain evidence="12 13">DSM 8552</strain>
    </source>
</reference>
<keyword evidence="4 7" id="KW-0067">ATP-binding</keyword>
<keyword evidence="13" id="KW-1185">Reference proteome</keyword>